<protein>
    <submittedName>
        <fullName evidence="1">N-acetyltransferase</fullName>
    </submittedName>
</protein>
<gene>
    <name evidence="1" type="ORF">QIS99_16780</name>
</gene>
<organism evidence="1 2">
    <name type="scientific">Streptomyces solicavernae</name>
    <dbReference type="NCBI Taxonomy" id="3043614"/>
    <lineage>
        <taxon>Bacteria</taxon>
        <taxon>Bacillati</taxon>
        <taxon>Actinomycetota</taxon>
        <taxon>Actinomycetes</taxon>
        <taxon>Kitasatosporales</taxon>
        <taxon>Streptomycetaceae</taxon>
        <taxon>Streptomyces</taxon>
    </lineage>
</organism>
<name>A0ABT6RTT2_9ACTN</name>
<sequence>MSGLRERLHRRFWPAHAPACGTVHFRLALTDGAPAGPRVLTFLDADERTVGQLDHQTCAACAAVFVANIAVATHWQGRGVGREALTLVADRAPGYRWSTSRQSAEGRGFFAALAEETGIEFVERGSRCPHMTGAAPPH</sequence>
<dbReference type="EMBL" id="JASCIR010000013">
    <property type="protein sequence ID" value="MDI3387842.1"/>
    <property type="molecule type" value="Genomic_DNA"/>
</dbReference>
<dbReference type="Proteomes" id="UP001224661">
    <property type="component" value="Unassembled WGS sequence"/>
</dbReference>
<dbReference type="Gene3D" id="3.40.630.30">
    <property type="match status" value="1"/>
</dbReference>
<evidence type="ECO:0000313" key="1">
    <source>
        <dbReference type="EMBL" id="MDI3387842.1"/>
    </source>
</evidence>
<dbReference type="SUPFAM" id="SSF55729">
    <property type="entry name" value="Acyl-CoA N-acyltransferases (Nat)"/>
    <property type="match status" value="1"/>
</dbReference>
<proteinExistence type="predicted"/>
<dbReference type="RefSeq" id="WP_282514200.1">
    <property type="nucleotide sequence ID" value="NZ_JASCIR010000013.1"/>
</dbReference>
<dbReference type="InterPro" id="IPR016181">
    <property type="entry name" value="Acyl_CoA_acyltransferase"/>
</dbReference>
<comment type="caution">
    <text evidence="1">The sequence shown here is derived from an EMBL/GenBank/DDBJ whole genome shotgun (WGS) entry which is preliminary data.</text>
</comment>
<accession>A0ABT6RTT2</accession>
<reference evidence="1 2" key="1">
    <citation type="submission" date="2023-05" db="EMBL/GenBank/DDBJ databases">
        <title>Draft genome sequence of Streptomyces sp. B-S-A8 isolated from a cave soil in Thailand.</title>
        <authorList>
            <person name="Chamroensaksri N."/>
            <person name="Muangham S."/>
        </authorList>
    </citation>
    <scope>NUCLEOTIDE SEQUENCE [LARGE SCALE GENOMIC DNA]</scope>
    <source>
        <strain evidence="1 2">B-S-A8</strain>
    </source>
</reference>
<evidence type="ECO:0000313" key="2">
    <source>
        <dbReference type="Proteomes" id="UP001224661"/>
    </source>
</evidence>
<keyword evidence="2" id="KW-1185">Reference proteome</keyword>